<evidence type="ECO:0000256" key="5">
    <source>
        <dbReference type="ARBA" id="ARBA00022729"/>
    </source>
</evidence>
<dbReference type="InterPro" id="IPR000326">
    <property type="entry name" value="PAP2/HPO"/>
</dbReference>
<evidence type="ECO:0000313" key="11">
    <source>
        <dbReference type="EMBL" id="SUQ24009.1"/>
    </source>
</evidence>
<dbReference type="Gene3D" id="1.20.144.10">
    <property type="entry name" value="Phosphatidic acid phosphatase type 2/haloperoxidase"/>
    <property type="match status" value="1"/>
</dbReference>
<evidence type="ECO:0000259" key="10">
    <source>
        <dbReference type="SMART" id="SM00014"/>
    </source>
</evidence>
<comment type="similarity">
    <text evidence="3 8">Belongs to the class A bacterial acid phosphatase family.</text>
</comment>
<dbReference type="InterPro" id="IPR036938">
    <property type="entry name" value="PAP2/HPO_sf"/>
</dbReference>
<evidence type="ECO:0000256" key="6">
    <source>
        <dbReference type="ARBA" id="ARBA00022764"/>
    </source>
</evidence>
<dbReference type="CDD" id="cd03397">
    <property type="entry name" value="PAP2_acid_phosphatase"/>
    <property type="match status" value="1"/>
</dbReference>
<keyword evidence="7 8" id="KW-0378">Hydrolase</keyword>
<gene>
    <name evidence="11" type="ORF">SAMN05661053_1399</name>
</gene>
<dbReference type="PROSITE" id="PS01157">
    <property type="entry name" value="ACID_PHOSPH_CL_A"/>
    <property type="match status" value="1"/>
</dbReference>
<dbReference type="Proteomes" id="UP000255423">
    <property type="component" value="Unassembled WGS sequence"/>
</dbReference>
<comment type="catalytic activity">
    <reaction evidence="1 8">
        <text>a phosphate monoester + H2O = an alcohol + phosphate</text>
        <dbReference type="Rhea" id="RHEA:15017"/>
        <dbReference type="ChEBI" id="CHEBI:15377"/>
        <dbReference type="ChEBI" id="CHEBI:30879"/>
        <dbReference type="ChEBI" id="CHEBI:43474"/>
        <dbReference type="ChEBI" id="CHEBI:67140"/>
        <dbReference type="EC" id="3.1.3.2"/>
    </reaction>
</comment>
<keyword evidence="6" id="KW-0574">Periplasm</keyword>
<dbReference type="PIRSF" id="PIRSF000897">
    <property type="entry name" value="Acid_Ptase_ClsA"/>
    <property type="match status" value="1"/>
</dbReference>
<sequence length="244" mass="27263">MITLFKKSIFVLAICGATICSFAADVKPYVNADALPNALNFYPAPPETTSVQFMYDISQYMWGKSMRADSARAALAIAQSTHNLEDMVKMFSEPFGMEVSATKTPAIMNAIERGIATLRQVGRVPKKHYKRRRPFDRFNEPTLVPNDEETLRKNGSYPSGHTILAWSMAMILVEINPAAQDALLKYAYEWGQSRVIAGFHWQSDVDASKILVSAAFASLHNNEAFLADMKKARAEFKKLSAKKK</sequence>
<evidence type="ECO:0000256" key="3">
    <source>
        <dbReference type="ARBA" id="ARBA00009017"/>
    </source>
</evidence>
<dbReference type="PRINTS" id="PR00483">
    <property type="entry name" value="BACPHPHTASE"/>
</dbReference>
<protein>
    <recommendedName>
        <fullName evidence="4 8">Acid phosphatase</fullName>
        <ecNumber evidence="4 8">3.1.3.2</ecNumber>
    </recommendedName>
</protein>
<dbReference type="AlphaFoldDB" id="A0A380S477"/>
<organism evidence="11 12">
    <name type="scientific">Fibrobacter succinogenes</name>
    <name type="common">Bacteroides succinogenes</name>
    <dbReference type="NCBI Taxonomy" id="833"/>
    <lineage>
        <taxon>Bacteria</taxon>
        <taxon>Pseudomonadati</taxon>
        <taxon>Fibrobacterota</taxon>
        <taxon>Fibrobacteria</taxon>
        <taxon>Fibrobacterales</taxon>
        <taxon>Fibrobacteraceae</taxon>
        <taxon>Fibrobacter</taxon>
    </lineage>
</organism>
<dbReference type="GO" id="GO:0003993">
    <property type="term" value="F:acid phosphatase activity"/>
    <property type="evidence" value="ECO:0007669"/>
    <property type="project" value="UniProtKB-EC"/>
</dbReference>
<keyword evidence="5 9" id="KW-0732">Signal</keyword>
<accession>A0A380S477</accession>
<feature type="chain" id="PRO_5017070624" description="Acid phosphatase" evidence="9">
    <location>
        <begin position="24"/>
        <end position="244"/>
    </location>
</feature>
<dbReference type="EMBL" id="UHJL01000002">
    <property type="protein sequence ID" value="SUQ24009.1"/>
    <property type="molecule type" value="Genomic_DNA"/>
</dbReference>
<dbReference type="InterPro" id="IPR001011">
    <property type="entry name" value="Acid_Pase_classA_bac"/>
</dbReference>
<dbReference type="SMART" id="SM00014">
    <property type="entry name" value="acidPPc"/>
    <property type="match status" value="1"/>
</dbReference>
<dbReference type="SUPFAM" id="SSF48317">
    <property type="entry name" value="Acid phosphatase/Vanadium-dependent haloperoxidase"/>
    <property type="match status" value="1"/>
</dbReference>
<feature type="domain" description="Phosphatidic acid phosphatase type 2/haloperoxidase" evidence="10">
    <location>
        <begin position="106"/>
        <end position="220"/>
    </location>
</feature>
<evidence type="ECO:0000256" key="2">
    <source>
        <dbReference type="ARBA" id="ARBA00004418"/>
    </source>
</evidence>
<dbReference type="Pfam" id="PF01569">
    <property type="entry name" value="PAP2"/>
    <property type="match status" value="1"/>
</dbReference>
<dbReference type="EC" id="3.1.3.2" evidence="4 8"/>
<dbReference type="GO" id="GO:0030288">
    <property type="term" value="C:outer membrane-bounded periplasmic space"/>
    <property type="evidence" value="ECO:0007669"/>
    <property type="project" value="InterPro"/>
</dbReference>
<evidence type="ECO:0000256" key="1">
    <source>
        <dbReference type="ARBA" id="ARBA00000032"/>
    </source>
</evidence>
<evidence type="ECO:0000313" key="12">
    <source>
        <dbReference type="Proteomes" id="UP000255423"/>
    </source>
</evidence>
<reference evidence="11 12" key="1">
    <citation type="submission" date="2017-08" db="EMBL/GenBank/DDBJ databases">
        <authorList>
            <person name="de Groot N.N."/>
        </authorList>
    </citation>
    <scope>NUCLEOTIDE SEQUENCE [LARGE SCALE GENOMIC DNA]</scope>
    <source>
        <strain evidence="11 12">HM2</strain>
    </source>
</reference>
<name>A0A380S477_FIBSU</name>
<evidence type="ECO:0000256" key="9">
    <source>
        <dbReference type="SAM" id="SignalP"/>
    </source>
</evidence>
<comment type="subcellular location">
    <subcellularLocation>
        <location evidence="2">Periplasm</location>
    </subcellularLocation>
</comment>
<evidence type="ECO:0000256" key="7">
    <source>
        <dbReference type="ARBA" id="ARBA00022801"/>
    </source>
</evidence>
<dbReference type="InterPro" id="IPR018296">
    <property type="entry name" value="Acid_Pase_classA_bac_CS"/>
</dbReference>
<evidence type="ECO:0000256" key="8">
    <source>
        <dbReference type="PIRNR" id="PIRNR000897"/>
    </source>
</evidence>
<dbReference type="RefSeq" id="WP_109572613.1">
    <property type="nucleotide sequence ID" value="NZ_UHJL01000002.1"/>
</dbReference>
<proteinExistence type="inferred from homology"/>
<evidence type="ECO:0000256" key="4">
    <source>
        <dbReference type="ARBA" id="ARBA00012646"/>
    </source>
</evidence>
<feature type="signal peptide" evidence="9">
    <location>
        <begin position="1"/>
        <end position="23"/>
    </location>
</feature>